<keyword evidence="10" id="KW-0411">Iron-sulfur</keyword>
<evidence type="ECO:0000313" key="13">
    <source>
        <dbReference type="EMBL" id="PIR02796.1"/>
    </source>
</evidence>
<comment type="similarity">
    <text evidence="2">Belongs to the uracil-DNA glycosylase (UDG) superfamily. Type 4 (UDGa) family.</text>
</comment>
<proteinExistence type="inferred from homology"/>
<sequence>MDSLFKIKNEVLNCKKCSLYKERVKNGFYPVIGEGNHKAKIIFVGEAPGFNEARTSHPFCGAAGKILGQLLKSVAIERKEVYITNILKDRPANNRVPKPEEIKACGPYLDRQIKIIKPKIVCTLGNYSTKYIFKKYGLEDEIQGISKIHGKIFSAFGKDGQFNGVKIIPLYHPAVVVYNQNMKQALEKDFKILEKFK</sequence>
<dbReference type="SMART" id="SM00987">
    <property type="entry name" value="UreE_C"/>
    <property type="match status" value="1"/>
</dbReference>
<evidence type="ECO:0000256" key="10">
    <source>
        <dbReference type="ARBA" id="ARBA00023014"/>
    </source>
</evidence>
<protein>
    <recommendedName>
        <fullName evidence="4">Type-4 uracil-DNA glycosylase</fullName>
        <ecNumber evidence="3">3.2.2.27</ecNumber>
    </recommendedName>
</protein>
<comment type="caution">
    <text evidence="13">The sequence shown here is derived from an EMBL/GenBank/DDBJ whole genome shotgun (WGS) entry which is preliminary data.</text>
</comment>
<dbReference type="GO" id="GO:0051539">
    <property type="term" value="F:4 iron, 4 sulfur cluster binding"/>
    <property type="evidence" value="ECO:0007669"/>
    <property type="project" value="UniProtKB-KW"/>
</dbReference>
<reference evidence="13 14" key="1">
    <citation type="submission" date="2017-09" db="EMBL/GenBank/DDBJ databases">
        <title>Depth-based differentiation of microbial function through sediment-hosted aquifers and enrichment of novel symbionts in the deep terrestrial subsurface.</title>
        <authorList>
            <person name="Probst A.J."/>
            <person name="Ladd B."/>
            <person name="Jarett J.K."/>
            <person name="Geller-Mcgrath D.E."/>
            <person name="Sieber C.M."/>
            <person name="Emerson J.B."/>
            <person name="Anantharaman K."/>
            <person name="Thomas B.C."/>
            <person name="Malmstrom R."/>
            <person name="Stieglmeier M."/>
            <person name="Klingl A."/>
            <person name="Woyke T."/>
            <person name="Ryan C.M."/>
            <person name="Banfield J.F."/>
        </authorList>
    </citation>
    <scope>NUCLEOTIDE SEQUENCE [LARGE SCALE GENOMIC DNA]</scope>
    <source>
        <strain evidence="13">CG11_big_fil_rev_8_21_14_0_20_35_11</strain>
    </source>
</reference>
<dbReference type="GO" id="GO:0046872">
    <property type="term" value="F:metal ion binding"/>
    <property type="evidence" value="ECO:0007669"/>
    <property type="project" value="UniProtKB-KW"/>
</dbReference>
<evidence type="ECO:0000256" key="3">
    <source>
        <dbReference type="ARBA" id="ARBA00012030"/>
    </source>
</evidence>
<evidence type="ECO:0000259" key="12">
    <source>
        <dbReference type="SMART" id="SM00986"/>
    </source>
</evidence>
<dbReference type="PANTHER" id="PTHR33693">
    <property type="entry name" value="TYPE-5 URACIL-DNA GLYCOSYLASE"/>
    <property type="match status" value="1"/>
</dbReference>
<dbReference type="AlphaFoldDB" id="A0A2H0N3X1"/>
<dbReference type="InterPro" id="IPR005273">
    <property type="entry name" value="Ura-DNA_glyco_family4"/>
</dbReference>
<dbReference type="SUPFAM" id="SSF52141">
    <property type="entry name" value="Uracil-DNA glycosylase-like"/>
    <property type="match status" value="1"/>
</dbReference>
<keyword evidence="8" id="KW-0378">Hydrolase</keyword>
<dbReference type="EMBL" id="PCWK01000009">
    <property type="protein sequence ID" value="PIR02796.1"/>
    <property type="molecule type" value="Genomic_DNA"/>
</dbReference>
<keyword evidence="6" id="KW-0479">Metal-binding</keyword>
<keyword evidence="9" id="KW-0408">Iron</keyword>
<comment type="catalytic activity">
    <reaction evidence="1">
        <text>Hydrolyzes single-stranded DNA or mismatched double-stranded DNA and polynucleotides, releasing free uracil.</text>
        <dbReference type="EC" id="3.2.2.27"/>
    </reaction>
</comment>
<dbReference type="InterPro" id="IPR036895">
    <property type="entry name" value="Uracil-DNA_glycosylase-like_sf"/>
</dbReference>
<evidence type="ECO:0000256" key="7">
    <source>
        <dbReference type="ARBA" id="ARBA00022763"/>
    </source>
</evidence>
<dbReference type="Pfam" id="PF03167">
    <property type="entry name" value="UDG"/>
    <property type="match status" value="1"/>
</dbReference>
<name>A0A2H0N3X1_9BACT</name>
<organism evidence="13 14">
    <name type="scientific">Candidatus Nealsonbacteria bacterium CG11_big_fil_rev_8_21_14_0_20_35_11</name>
    <dbReference type="NCBI Taxonomy" id="1974713"/>
    <lineage>
        <taxon>Bacteria</taxon>
        <taxon>Candidatus Nealsoniibacteriota</taxon>
    </lineage>
</organism>
<evidence type="ECO:0000313" key="14">
    <source>
        <dbReference type="Proteomes" id="UP000231139"/>
    </source>
</evidence>
<evidence type="ECO:0000256" key="1">
    <source>
        <dbReference type="ARBA" id="ARBA00001400"/>
    </source>
</evidence>
<dbReference type="PANTHER" id="PTHR33693:SF1">
    <property type="entry name" value="TYPE-4 URACIL-DNA GLYCOSYLASE"/>
    <property type="match status" value="1"/>
</dbReference>
<dbReference type="InterPro" id="IPR051536">
    <property type="entry name" value="UDG_Type-4/5"/>
</dbReference>
<accession>A0A2H0N3X1</accession>
<evidence type="ECO:0000256" key="11">
    <source>
        <dbReference type="ARBA" id="ARBA00023204"/>
    </source>
</evidence>
<dbReference type="EC" id="3.2.2.27" evidence="3"/>
<keyword evidence="5" id="KW-0004">4Fe-4S</keyword>
<dbReference type="GO" id="GO:0004844">
    <property type="term" value="F:uracil DNA N-glycosylase activity"/>
    <property type="evidence" value="ECO:0007669"/>
    <property type="project" value="UniProtKB-EC"/>
</dbReference>
<evidence type="ECO:0000256" key="6">
    <source>
        <dbReference type="ARBA" id="ARBA00022723"/>
    </source>
</evidence>
<dbReference type="Gene3D" id="3.40.470.10">
    <property type="entry name" value="Uracil-DNA glycosylase-like domain"/>
    <property type="match status" value="1"/>
</dbReference>
<dbReference type="GO" id="GO:0006281">
    <property type="term" value="P:DNA repair"/>
    <property type="evidence" value="ECO:0007669"/>
    <property type="project" value="UniProtKB-KW"/>
</dbReference>
<keyword evidence="11" id="KW-0234">DNA repair</keyword>
<dbReference type="CDD" id="cd10030">
    <property type="entry name" value="UDG-F4_TTUDGA_SPO1dp_like"/>
    <property type="match status" value="1"/>
</dbReference>
<feature type="domain" description="Uracil-DNA glycosylase-like" evidence="12">
    <location>
        <begin position="32"/>
        <end position="197"/>
    </location>
</feature>
<dbReference type="Proteomes" id="UP000231139">
    <property type="component" value="Unassembled WGS sequence"/>
</dbReference>
<dbReference type="NCBIfam" id="TIGR00758">
    <property type="entry name" value="UDG_fam4"/>
    <property type="match status" value="1"/>
</dbReference>
<keyword evidence="7" id="KW-0227">DNA damage</keyword>
<evidence type="ECO:0000256" key="9">
    <source>
        <dbReference type="ARBA" id="ARBA00023004"/>
    </source>
</evidence>
<evidence type="ECO:0000256" key="5">
    <source>
        <dbReference type="ARBA" id="ARBA00022485"/>
    </source>
</evidence>
<dbReference type="SMART" id="SM00986">
    <property type="entry name" value="UDG"/>
    <property type="match status" value="1"/>
</dbReference>
<evidence type="ECO:0000256" key="4">
    <source>
        <dbReference type="ARBA" id="ARBA00019403"/>
    </source>
</evidence>
<evidence type="ECO:0000256" key="8">
    <source>
        <dbReference type="ARBA" id="ARBA00022801"/>
    </source>
</evidence>
<evidence type="ECO:0000256" key="2">
    <source>
        <dbReference type="ARBA" id="ARBA00006521"/>
    </source>
</evidence>
<dbReference type="InterPro" id="IPR005122">
    <property type="entry name" value="Uracil-DNA_glycosylase-like"/>
</dbReference>
<gene>
    <name evidence="13" type="ORF">COV62_00425</name>
</gene>